<name>A0A9P0TA76_PIEBR</name>
<evidence type="ECO:0000313" key="4">
    <source>
        <dbReference type="Proteomes" id="UP001152562"/>
    </source>
</evidence>
<dbReference type="AlphaFoldDB" id="A0A9P0TA76"/>
<keyword evidence="2" id="KW-0732">Signal</keyword>
<feature type="region of interest" description="Disordered" evidence="1">
    <location>
        <begin position="237"/>
        <end position="268"/>
    </location>
</feature>
<evidence type="ECO:0000313" key="3">
    <source>
        <dbReference type="EMBL" id="CAH4028398.1"/>
    </source>
</evidence>
<keyword evidence="4" id="KW-1185">Reference proteome</keyword>
<feature type="compositionally biased region" description="Polar residues" evidence="1">
    <location>
        <begin position="256"/>
        <end position="268"/>
    </location>
</feature>
<feature type="chain" id="PRO_5040481061" evidence="2">
    <location>
        <begin position="25"/>
        <end position="406"/>
    </location>
</feature>
<gene>
    <name evidence="3" type="ORF">PIBRA_LOCUS5248</name>
</gene>
<feature type="signal peptide" evidence="2">
    <location>
        <begin position="1"/>
        <end position="24"/>
    </location>
</feature>
<protein>
    <submittedName>
        <fullName evidence="3">Uncharacterized protein</fullName>
    </submittedName>
</protein>
<dbReference type="Proteomes" id="UP001152562">
    <property type="component" value="Unassembled WGS sequence"/>
</dbReference>
<accession>A0A9P0TA76</accession>
<evidence type="ECO:0000256" key="1">
    <source>
        <dbReference type="SAM" id="MobiDB-lite"/>
    </source>
</evidence>
<comment type="caution">
    <text evidence="3">The sequence shown here is derived from an EMBL/GenBank/DDBJ whole genome shotgun (WGS) entry which is preliminary data.</text>
</comment>
<proteinExistence type="predicted"/>
<organism evidence="3 4">
    <name type="scientific">Pieris brassicae</name>
    <name type="common">White butterfly</name>
    <name type="synonym">Large white butterfly</name>
    <dbReference type="NCBI Taxonomy" id="7116"/>
    <lineage>
        <taxon>Eukaryota</taxon>
        <taxon>Metazoa</taxon>
        <taxon>Ecdysozoa</taxon>
        <taxon>Arthropoda</taxon>
        <taxon>Hexapoda</taxon>
        <taxon>Insecta</taxon>
        <taxon>Pterygota</taxon>
        <taxon>Neoptera</taxon>
        <taxon>Endopterygota</taxon>
        <taxon>Lepidoptera</taxon>
        <taxon>Glossata</taxon>
        <taxon>Ditrysia</taxon>
        <taxon>Papilionoidea</taxon>
        <taxon>Pieridae</taxon>
        <taxon>Pierinae</taxon>
        <taxon>Pieris</taxon>
    </lineage>
</organism>
<evidence type="ECO:0000256" key="2">
    <source>
        <dbReference type="SAM" id="SignalP"/>
    </source>
</evidence>
<feature type="region of interest" description="Disordered" evidence="1">
    <location>
        <begin position="162"/>
        <end position="181"/>
    </location>
</feature>
<dbReference type="EMBL" id="CALOZG010000005">
    <property type="protein sequence ID" value="CAH4028398.1"/>
    <property type="molecule type" value="Genomic_DNA"/>
</dbReference>
<sequence>MSCCISSAVCCTLVTASMSGVALGYNYSLAEYIDLKETNVSVYLKRGVFDDDIADDMDWRRSGHMPVKGHINDENLITGAADDEQSSMRAGRRLDDSILNSNDKNSFEGALMKLTAKPPAYRESSTHAEIKIHDVLNQLPSQHMQIDELKAIQSAINMQKAAEAERRAPKQQIPQESGRRMLPRVSLLPPFVTTPSNSLRLAVPDQGFHNPYNWRAPKHQSYIPPDQFDYGERLTFPTPITAKPTPIRPSRPKPRPQTTSAFKPNPTTERTVRVDEAMSKDIDQVLDKIDRNLLLDKFDDPSFRDEEIAHKLKKGQNQSEEDYEDDIKGIPIRRKRNIRSNKITKSKSNAEDTLLYKLYSSSLLDSNEITISKSTIHDNTKIVNTIQKFNISTSALLKLLSSCTSS</sequence>
<reference evidence="3" key="1">
    <citation type="submission" date="2022-05" db="EMBL/GenBank/DDBJ databases">
        <authorList>
            <person name="Okamura Y."/>
        </authorList>
    </citation>
    <scope>NUCLEOTIDE SEQUENCE</scope>
</reference>